<dbReference type="AlphaFoldDB" id="A0A1Y2H022"/>
<gene>
    <name evidence="2" type="ORF">BCR41DRAFT_392335</name>
</gene>
<dbReference type="GeneID" id="33570285"/>
<sequence length="251" mass="27676">MIRFRFECIRNHSSSICSNQLGALRTAKEKYLALKIVSQALHWLENDVFTAPLPGHVFVRAWSDVFNTLFAHSGLGGIPGELSSKASRESRFLTESAFSHKMATSTNPKKADMVIRIFVNKPWADKICIFECKPEASDLVRHVQRESVRLNTAILLTLEEKALTSHNGTLLLQKLAYHTSPPITLHSTFTPVVWPSSASTPQTTSSPGSMFDAVAPVSPTPTAVPPPQKSTAPPLRKRDLPFVVFSPSKSQ</sequence>
<name>A0A1Y2H022_9FUNG</name>
<keyword evidence="3" id="KW-1185">Reference proteome</keyword>
<organism evidence="2 3">
    <name type="scientific">Lobosporangium transversale</name>
    <dbReference type="NCBI Taxonomy" id="64571"/>
    <lineage>
        <taxon>Eukaryota</taxon>
        <taxon>Fungi</taxon>
        <taxon>Fungi incertae sedis</taxon>
        <taxon>Mucoromycota</taxon>
        <taxon>Mortierellomycotina</taxon>
        <taxon>Mortierellomycetes</taxon>
        <taxon>Mortierellales</taxon>
        <taxon>Mortierellaceae</taxon>
        <taxon>Lobosporangium</taxon>
    </lineage>
</organism>
<protein>
    <submittedName>
        <fullName evidence="2">Uncharacterized protein</fullName>
    </submittedName>
</protein>
<reference evidence="2 3" key="1">
    <citation type="submission" date="2016-07" db="EMBL/GenBank/DDBJ databases">
        <title>Pervasive Adenine N6-methylation of Active Genes in Fungi.</title>
        <authorList>
            <consortium name="DOE Joint Genome Institute"/>
            <person name="Mondo S.J."/>
            <person name="Dannebaum R.O."/>
            <person name="Kuo R.C."/>
            <person name="Labutti K."/>
            <person name="Haridas S."/>
            <person name="Kuo A."/>
            <person name="Salamov A."/>
            <person name="Ahrendt S.R."/>
            <person name="Lipzen A."/>
            <person name="Sullivan W."/>
            <person name="Andreopoulos W.B."/>
            <person name="Clum A."/>
            <person name="Lindquist E."/>
            <person name="Daum C."/>
            <person name="Ramamoorthy G.K."/>
            <person name="Gryganskyi A."/>
            <person name="Culley D."/>
            <person name="Magnuson J.K."/>
            <person name="James T.Y."/>
            <person name="O'Malley M.A."/>
            <person name="Stajich J.E."/>
            <person name="Spatafora J.W."/>
            <person name="Visel A."/>
            <person name="Grigoriev I.V."/>
        </authorList>
    </citation>
    <scope>NUCLEOTIDE SEQUENCE [LARGE SCALE GENOMIC DNA]</scope>
    <source>
        <strain evidence="2 3">NRRL 3116</strain>
    </source>
</reference>
<proteinExistence type="predicted"/>
<feature type="region of interest" description="Disordered" evidence="1">
    <location>
        <begin position="196"/>
        <end position="251"/>
    </location>
</feature>
<evidence type="ECO:0000313" key="2">
    <source>
        <dbReference type="EMBL" id="ORZ27876.1"/>
    </source>
</evidence>
<evidence type="ECO:0000256" key="1">
    <source>
        <dbReference type="SAM" id="MobiDB-lite"/>
    </source>
</evidence>
<dbReference type="InParanoid" id="A0A1Y2H022"/>
<accession>A0A1Y2H022</accession>
<dbReference type="RefSeq" id="XP_021885579.1">
    <property type="nucleotide sequence ID" value="XM_022028442.1"/>
</dbReference>
<comment type="caution">
    <text evidence="2">The sequence shown here is derived from an EMBL/GenBank/DDBJ whole genome shotgun (WGS) entry which is preliminary data.</text>
</comment>
<dbReference type="EMBL" id="MCFF01000003">
    <property type="protein sequence ID" value="ORZ27876.1"/>
    <property type="molecule type" value="Genomic_DNA"/>
</dbReference>
<dbReference type="OrthoDB" id="2442475at2759"/>
<evidence type="ECO:0000313" key="3">
    <source>
        <dbReference type="Proteomes" id="UP000193648"/>
    </source>
</evidence>
<dbReference type="Proteomes" id="UP000193648">
    <property type="component" value="Unassembled WGS sequence"/>
</dbReference>
<feature type="compositionally biased region" description="Pro residues" evidence="1">
    <location>
        <begin position="218"/>
        <end position="228"/>
    </location>
</feature>
<feature type="compositionally biased region" description="Low complexity" evidence="1">
    <location>
        <begin position="196"/>
        <end position="217"/>
    </location>
</feature>